<evidence type="ECO:0000313" key="2">
    <source>
        <dbReference type="Proteomes" id="UP000285288"/>
    </source>
</evidence>
<sequence length="241" mass="28263">MVQRKTKRQHYVQREYIKNFCINNTDSVNAYNICAGNEKKLKPTSLCVIKEMYEISGNLDNRIENHLKEFEDKGIQQIKKIVDFESINGDIFTNEDLKSLYQYVFLQLIRTKSGQLVFQSIKENLDLKFSKPSKHVSNSELYKNSEIINRNIKWIHDNMNEFDDVIDSLWIAFHDSMRFGLYVSEQPLLITSDCPVDTDVIPGIYNPCMCYLKMALTPRILLDIEIVMNDNLKIKFIKTRS</sequence>
<reference evidence="1 2" key="1">
    <citation type="submission" date="2018-08" db="EMBL/GenBank/DDBJ databases">
        <title>A genome reference for cultivated species of the human gut microbiota.</title>
        <authorList>
            <person name="Zou Y."/>
            <person name="Xue W."/>
            <person name="Luo G."/>
        </authorList>
    </citation>
    <scope>NUCLEOTIDE SEQUENCE [LARGE SCALE GENOMIC DNA]</scope>
    <source>
        <strain evidence="1 2">AM42-13AC</strain>
    </source>
</reference>
<dbReference type="AlphaFoldDB" id="A0A413UCP8"/>
<dbReference type="EMBL" id="QSGD01000017">
    <property type="protein sequence ID" value="RHB06515.1"/>
    <property type="molecule type" value="Genomic_DNA"/>
</dbReference>
<dbReference type="Proteomes" id="UP000285288">
    <property type="component" value="Unassembled WGS sequence"/>
</dbReference>
<gene>
    <name evidence="1" type="ORF">DW907_05660</name>
</gene>
<dbReference type="InterPro" id="IPR025332">
    <property type="entry name" value="DUF4238"/>
</dbReference>
<name>A0A413UCP8_9FIRM</name>
<comment type="caution">
    <text evidence="1">The sequence shown here is derived from an EMBL/GenBank/DDBJ whole genome shotgun (WGS) entry which is preliminary data.</text>
</comment>
<organism evidence="1 2">
    <name type="scientific">Holdemanella biformis</name>
    <dbReference type="NCBI Taxonomy" id="1735"/>
    <lineage>
        <taxon>Bacteria</taxon>
        <taxon>Bacillati</taxon>
        <taxon>Bacillota</taxon>
        <taxon>Erysipelotrichia</taxon>
        <taxon>Erysipelotrichales</taxon>
        <taxon>Erysipelotrichaceae</taxon>
        <taxon>Holdemanella</taxon>
    </lineage>
</organism>
<evidence type="ECO:0000313" key="1">
    <source>
        <dbReference type="EMBL" id="RHB06515.1"/>
    </source>
</evidence>
<dbReference type="RefSeq" id="WP_118011254.1">
    <property type="nucleotide sequence ID" value="NZ_QSGD01000017.1"/>
</dbReference>
<accession>A0A413UCP8</accession>
<proteinExistence type="predicted"/>
<dbReference type="Pfam" id="PF14022">
    <property type="entry name" value="DUF4238"/>
    <property type="match status" value="1"/>
</dbReference>
<protein>
    <submittedName>
        <fullName evidence="1">DUF4238 domain-containing protein</fullName>
    </submittedName>
</protein>